<keyword evidence="2" id="KW-1185">Reference proteome</keyword>
<name>A0ABT4QEN9_9BACL</name>
<sequence>MNDPYVGILVSKQEYDLISQGTPQANELQWYLEAGKQYGVKPCFFCLDDIEPNQMNAYIQEDNRYVLKQIPAPRVIHNRAVQSSPDDDEKIDDWCKDGRIVFNRLNRYESQFVYELLREDLSLQPHLPEQVRATAANLRLMMKVHDKLILIPDGENVGNSEEMSLTRISGNVWKWTYTVKTGNKHIKNNWQFKKSNLPSVLLYWLSQDCFIAKQKVPLPKYRGFPWELRVCVQRCVTGNWLVSGTTYRFTGSSSSKPSVSNLDTLLQLQIPNLPPQEIQAAIEDFSLRVAGQLTGYLPHQAELILRLGLSPDGKPFWLECHSMDPRVLFRQAGMKENWKATCAHPMGYAKYLIEQRRSSLLEKIKSRRPS</sequence>
<evidence type="ECO:0000313" key="2">
    <source>
        <dbReference type="Proteomes" id="UP001527882"/>
    </source>
</evidence>
<protein>
    <submittedName>
        <fullName evidence="1">Uncharacterized protein</fullName>
    </submittedName>
</protein>
<dbReference type="EMBL" id="JAQAGZ010000016">
    <property type="protein sequence ID" value="MCZ8515278.1"/>
    <property type="molecule type" value="Genomic_DNA"/>
</dbReference>
<organism evidence="1 2">
    <name type="scientific">Paenibacillus gyeongsangnamensis</name>
    <dbReference type="NCBI Taxonomy" id="3388067"/>
    <lineage>
        <taxon>Bacteria</taxon>
        <taxon>Bacillati</taxon>
        <taxon>Bacillota</taxon>
        <taxon>Bacilli</taxon>
        <taxon>Bacillales</taxon>
        <taxon>Paenibacillaceae</taxon>
        <taxon>Paenibacillus</taxon>
    </lineage>
</organism>
<proteinExistence type="predicted"/>
<evidence type="ECO:0000313" key="1">
    <source>
        <dbReference type="EMBL" id="MCZ8515278.1"/>
    </source>
</evidence>
<accession>A0ABT4QEN9</accession>
<gene>
    <name evidence="1" type="ORF">O9H85_23265</name>
</gene>
<dbReference type="RefSeq" id="WP_269883805.1">
    <property type="nucleotide sequence ID" value="NZ_JAQAGZ010000016.1"/>
</dbReference>
<dbReference type="Proteomes" id="UP001527882">
    <property type="component" value="Unassembled WGS sequence"/>
</dbReference>
<reference evidence="1 2" key="1">
    <citation type="submission" date="2022-12" db="EMBL/GenBank/DDBJ databases">
        <title>Draft genome sequence of Paenibacillus sp. dW9.</title>
        <authorList>
            <person name="Choi E.-W."/>
            <person name="Kim D.-U."/>
        </authorList>
    </citation>
    <scope>NUCLEOTIDE SEQUENCE [LARGE SCALE GENOMIC DNA]</scope>
    <source>
        <strain evidence="2">dW9</strain>
    </source>
</reference>
<comment type="caution">
    <text evidence="1">The sequence shown here is derived from an EMBL/GenBank/DDBJ whole genome shotgun (WGS) entry which is preliminary data.</text>
</comment>
<dbReference type="Pfam" id="PF14398">
    <property type="entry name" value="ATPgrasp_YheCD"/>
    <property type="match status" value="1"/>
</dbReference>
<dbReference type="InterPro" id="IPR026838">
    <property type="entry name" value="YheC/D"/>
</dbReference>